<dbReference type="InterPro" id="IPR037284">
    <property type="entry name" value="SUF_FeS_clus_asmbl_SufBD_sf"/>
</dbReference>
<dbReference type="InterPro" id="IPR055346">
    <property type="entry name" value="Fe-S_cluster_assembly_SufBD"/>
</dbReference>
<dbReference type="InterPro" id="IPR000825">
    <property type="entry name" value="SUF_FeS_clus_asmbl_SufBD_core"/>
</dbReference>
<comment type="caution">
    <text evidence="4">The sequence shown here is derived from an EMBL/GenBank/DDBJ whole genome shotgun (WGS) entry which is preliminary data.</text>
</comment>
<proteinExistence type="inferred from homology"/>
<dbReference type="PANTHER" id="PTHR30508:SF1">
    <property type="entry name" value="UPF0051 PROTEIN ABCI8, CHLOROPLASTIC-RELATED"/>
    <property type="match status" value="1"/>
</dbReference>
<dbReference type="Proteomes" id="UP000176682">
    <property type="component" value="Unassembled WGS sequence"/>
</dbReference>
<dbReference type="NCBIfam" id="TIGR01980">
    <property type="entry name" value="sufB"/>
    <property type="match status" value="1"/>
</dbReference>
<gene>
    <name evidence="4" type="ORF">A2368_02625</name>
</gene>
<feature type="domain" description="SUF system FeS cluster assembly SufBD N-terminal" evidence="3">
    <location>
        <begin position="51"/>
        <end position="207"/>
    </location>
</feature>
<organism evidence="4 5">
    <name type="scientific">Candidatus Collierbacteria bacterium RIFOXYB1_FULL_49_13</name>
    <dbReference type="NCBI Taxonomy" id="1817728"/>
    <lineage>
        <taxon>Bacteria</taxon>
        <taxon>Candidatus Collieribacteriota</taxon>
    </lineage>
</organism>
<dbReference type="AlphaFoldDB" id="A0A1F5FIZ3"/>
<protein>
    <submittedName>
        <fullName evidence="4">Fe-S cluster assembly protein SufB</fullName>
    </submittedName>
</protein>
<accession>A0A1F5FIZ3</accession>
<dbReference type="Pfam" id="PF19295">
    <property type="entry name" value="SufBD_N"/>
    <property type="match status" value="1"/>
</dbReference>
<sequence length="473" mass="52746">MSRFVKVVQSTPDEVNSTYTLGHHDKTNLVNTPREGLNKQVVEEISSIKKEPEWMLERRLKALELYEAMKMPKWAPLLTGLSFEEIHYYLKPKAPKATSWEDVPKEIKETFEKIGVPQAEKELLAGVKGQYDSEVVYSSLKSALSKQGVVFESMDEGLRLYPDLVKQYFGKVVPIGDNKLAALNSAVWSGGSFIYVPPGVEVKQPLQAYFRINAERAGQFERTLIIADEGSKLHYVEGCSAPVFSSASLHSAVVEIFVKKGASVQYTTVQNWYKNVFNLVTKRAWVEEEGSMRWIDGNLGSKMTVKYPACILAGRKARGETWSIAWAGEGQHQDTGAKMIHLAPQTTSQVISKSIAKAGGRTSYRGLVQINKGAKGARSKVVCDTLILDDESRSDTYPVNRIMEGESTVEHEATVSKVSEEQLFYLLSRGLPEHEAEAMIVNGFLEPVVRQIPLEYAVEMNRLVELEMEGSVG</sequence>
<reference evidence="4 5" key="1">
    <citation type="journal article" date="2016" name="Nat. Commun.">
        <title>Thousands of microbial genomes shed light on interconnected biogeochemical processes in an aquifer system.</title>
        <authorList>
            <person name="Anantharaman K."/>
            <person name="Brown C.T."/>
            <person name="Hug L.A."/>
            <person name="Sharon I."/>
            <person name="Castelle C.J."/>
            <person name="Probst A.J."/>
            <person name="Thomas B.C."/>
            <person name="Singh A."/>
            <person name="Wilkins M.J."/>
            <person name="Karaoz U."/>
            <person name="Brodie E.L."/>
            <person name="Williams K.H."/>
            <person name="Hubbard S.S."/>
            <person name="Banfield J.F."/>
        </authorList>
    </citation>
    <scope>NUCLEOTIDE SEQUENCE [LARGE SCALE GENOMIC DNA]</scope>
</reference>
<evidence type="ECO:0000259" key="2">
    <source>
        <dbReference type="Pfam" id="PF01458"/>
    </source>
</evidence>
<dbReference type="EMBL" id="MFAM01000016">
    <property type="protein sequence ID" value="OGD79605.1"/>
    <property type="molecule type" value="Genomic_DNA"/>
</dbReference>
<evidence type="ECO:0000256" key="1">
    <source>
        <dbReference type="ARBA" id="ARBA00043967"/>
    </source>
</evidence>
<dbReference type="PANTHER" id="PTHR30508">
    <property type="entry name" value="FES CLUSTER ASSEMBLY PROTEIN SUF"/>
    <property type="match status" value="1"/>
</dbReference>
<comment type="similarity">
    <text evidence="1">Belongs to the iron-sulfur cluster assembly SufBD family.</text>
</comment>
<evidence type="ECO:0000313" key="4">
    <source>
        <dbReference type="EMBL" id="OGD79605.1"/>
    </source>
</evidence>
<feature type="domain" description="SUF system FeS cluster assembly SufBD core" evidence="2">
    <location>
        <begin position="210"/>
        <end position="444"/>
    </location>
</feature>
<name>A0A1F5FIZ3_9BACT</name>
<dbReference type="InterPro" id="IPR010231">
    <property type="entry name" value="SUF_FeS_clus_asmbl_SufB"/>
</dbReference>
<dbReference type="InterPro" id="IPR045595">
    <property type="entry name" value="SufBD_N"/>
</dbReference>
<dbReference type="SUPFAM" id="SSF101960">
    <property type="entry name" value="Stabilizer of iron transporter SufD"/>
    <property type="match status" value="1"/>
</dbReference>
<dbReference type="GO" id="GO:0016226">
    <property type="term" value="P:iron-sulfur cluster assembly"/>
    <property type="evidence" value="ECO:0007669"/>
    <property type="project" value="InterPro"/>
</dbReference>
<dbReference type="Pfam" id="PF01458">
    <property type="entry name" value="SUFBD_core"/>
    <property type="match status" value="1"/>
</dbReference>
<evidence type="ECO:0000313" key="5">
    <source>
        <dbReference type="Proteomes" id="UP000176682"/>
    </source>
</evidence>
<evidence type="ECO:0000259" key="3">
    <source>
        <dbReference type="Pfam" id="PF19295"/>
    </source>
</evidence>